<evidence type="ECO:0000256" key="1">
    <source>
        <dbReference type="ARBA" id="ARBA00022722"/>
    </source>
</evidence>
<dbReference type="EMBL" id="JABFRW010000195">
    <property type="protein sequence ID" value="NOT35425.1"/>
    <property type="molecule type" value="Genomic_DNA"/>
</dbReference>
<dbReference type="InterPro" id="IPR007346">
    <property type="entry name" value="Endonuclease-I"/>
</dbReference>
<gene>
    <name evidence="6" type="ORF">HOP12_14870</name>
</gene>
<dbReference type="Pfam" id="PF00932">
    <property type="entry name" value="LTD"/>
    <property type="match status" value="1"/>
</dbReference>
<dbReference type="AlphaFoldDB" id="A0A849STL1"/>
<evidence type="ECO:0000256" key="4">
    <source>
        <dbReference type="SAM" id="SignalP"/>
    </source>
</evidence>
<keyword evidence="2 4" id="KW-0732">Signal</keyword>
<dbReference type="Gene3D" id="2.60.40.1220">
    <property type="match status" value="1"/>
</dbReference>
<dbReference type="PANTHER" id="PTHR33607">
    <property type="entry name" value="ENDONUCLEASE-1"/>
    <property type="match status" value="1"/>
</dbReference>
<dbReference type="Pfam" id="PF04231">
    <property type="entry name" value="Endonuclease_1"/>
    <property type="match status" value="1"/>
</dbReference>
<name>A0A849STL1_UNCEI</name>
<keyword evidence="1" id="KW-0540">Nuclease</keyword>
<dbReference type="Gene3D" id="2.60.40.4070">
    <property type="match status" value="1"/>
</dbReference>
<dbReference type="SUPFAM" id="SSF54060">
    <property type="entry name" value="His-Me finger endonucleases"/>
    <property type="match status" value="1"/>
</dbReference>
<evidence type="ECO:0000259" key="5">
    <source>
        <dbReference type="PROSITE" id="PS51841"/>
    </source>
</evidence>
<evidence type="ECO:0000313" key="6">
    <source>
        <dbReference type="EMBL" id="NOT35425.1"/>
    </source>
</evidence>
<evidence type="ECO:0000256" key="2">
    <source>
        <dbReference type="ARBA" id="ARBA00022729"/>
    </source>
</evidence>
<dbReference type="GO" id="GO:0004518">
    <property type="term" value="F:nuclease activity"/>
    <property type="evidence" value="ECO:0007669"/>
    <property type="project" value="UniProtKB-KW"/>
</dbReference>
<dbReference type="Proteomes" id="UP000580839">
    <property type="component" value="Unassembled WGS sequence"/>
</dbReference>
<reference evidence="6 7" key="1">
    <citation type="submission" date="2020-04" db="EMBL/GenBank/DDBJ databases">
        <title>Metagenomic profiling of ammonia- and methane-oxidizing microorganisms in a Dutch drinking water treatment plant.</title>
        <authorList>
            <person name="Poghosyan L."/>
            <person name="Leucker S."/>
        </authorList>
    </citation>
    <scope>NUCLEOTIDE SEQUENCE [LARGE SCALE GENOMIC DNA]</scope>
    <source>
        <strain evidence="6">S-RSF-IL-03</strain>
    </source>
</reference>
<sequence>MRFRNSLLVWVIAGATAISLSPASSHAAVLLSELCDPLNNYPSDRFIEIYNSGPDTVSLTNWALVAVGNNVDIQTWTLSGSILPGQALVAGNNTTVAVFTVNFPNASWSAGNATWNGRVGDGAKLIDSGGGVIDRVVVTGSGGSTFENANYVRNPNIYSPNPTYTASEWTTTPRTLATDGSPGTHVTAPRPPGPILAQMVTDPAFPLAGSPTHVQADVTDTTAAVTSVSLAWGTAPASLTNTIAMPLVSGTTYRTTAAIPAQVAGVTVYYKITATDASSGITTSELKSYALFFNLTVAQIQGGVGSSPYNGNSVITNGVVTARFGTFFAVQDGSGPWSGVWVRSTDTPTVGDQVTVRGTVSEADAQGYAGNTLLTNGLVTSSAAGVLPAAAVVPSGSALSEGYEGVLVKLASAVCTNPSAGVGQWQVNDGSGTALMDALGYTFGPILGTTYDVTGPVTFYGGSFKLEPRSAADIVFVADLAAPSVLAIGEMSDSTFLVQFTEPVDEATSEVASRYTIGALTGTVAIRDPIHPEHVLVTIANVAPGTRTLSATGVEDAFGNATAAANASFTYIDTRIPAGYYDGAIGLTGAPLRAALHEIIKNHSVQSYDYAYTAFQTTDVRPDGKLWDVYSDIPDGTPPYLYSFGQTGGGTFEGSGYNREHSFPQGWFGGSVTPMHTDLWILYPTDTKVNGYRGNLPYGTVEAASITSLNGSQVGPNTAPGYSGTVFEPIDAYKGDLARSTFYVSTRYLSEDGGWPGSPAASGANLNTWAAELYTSWSIGDPVSQKERLRNGAIYVIQGNRNPFVDHPEWAAQIFDPSQITGVPSATRASFTLYQNAPNPFNGVTRIAFQLAERQRVRLRVYDVSGRLIRTLVDRDAMEPGRHEVAWEGLSESASRVGEGLYFYRLEAGGRSETRRVVRVR</sequence>
<dbReference type="InterPro" id="IPR036415">
    <property type="entry name" value="Lamin_tail_dom_sf"/>
</dbReference>
<dbReference type="InterPro" id="IPR026444">
    <property type="entry name" value="Secre_tail"/>
</dbReference>
<keyword evidence="3" id="KW-0378">Hydrolase</keyword>
<dbReference type="InterPro" id="IPR014755">
    <property type="entry name" value="Cu-Rt/internalin_Ig-like"/>
</dbReference>
<evidence type="ECO:0000256" key="3">
    <source>
        <dbReference type="ARBA" id="ARBA00022801"/>
    </source>
</evidence>
<dbReference type="PROSITE" id="PS51841">
    <property type="entry name" value="LTD"/>
    <property type="match status" value="1"/>
</dbReference>
<accession>A0A849STL1</accession>
<dbReference type="SUPFAM" id="SSF74853">
    <property type="entry name" value="Lamin A/C globular tail domain"/>
    <property type="match status" value="1"/>
</dbReference>
<comment type="caution">
    <text evidence="6">The sequence shown here is derived from an EMBL/GenBank/DDBJ whole genome shotgun (WGS) entry which is preliminary data.</text>
</comment>
<dbReference type="GO" id="GO:0016787">
    <property type="term" value="F:hydrolase activity"/>
    <property type="evidence" value="ECO:0007669"/>
    <property type="project" value="UniProtKB-KW"/>
</dbReference>
<evidence type="ECO:0000313" key="7">
    <source>
        <dbReference type="Proteomes" id="UP000580839"/>
    </source>
</evidence>
<dbReference type="InterPro" id="IPR044925">
    <property type="entry name" value="His-Me_finger_sf"/>
</dbReference>
<proteinExistence type="predicted"/>
<feature type="signal peptide" evidence="4">
    <location>
        <begin position="1"/>
        <end position="27"/>
    </location>
</feature>
<feature type="domain" description="LTD" evidence="5">
    <location>
        <begin position="21"/>
        <end position="140"/>
    </location>
</feature>
<protein>
    <submittedName>
        <fullName evidence="6">T9SS type A sorting domain-containing protein</fullName>
    </submittedName>
</protein>
<dbReference type="InterPro" id="IPR001322">
    <property type="entry name" value="Lamin_tail_dom"/>
</dbReference>
<dbReference type="PANTHER" id="PTHR33607:SF2">
    <property type="entry name" value="ENDONUCLEASE-1"/>
    <property type="match status" value="1"/>
</dbReference>
<feature type="chain" id="PRO_5032962099" evidence="4">
    <location>
        <begin position="28"/>
        <end position="921"/>
    </location>
</feature>
<dbReference type="NCBIfam" id="TIGR04183">
    <property type="entry name" value="Por_Secre_tail"/>
    <property type="match status" value="1"/>
</dbReference>
<organism evidence="6 7">
    <name type="scientific">Eiseniibacteriota bacterium</name>
    <dbReference type="NCBI Taxonomy" id="2212470"/>
    <lineage>
        <taxon>Bacteria</taxon>
        <taxon>Candidatus Eiseniibacteriota</taxon>
    </lineage>
</organism>